<dbReference type="Pfam" id="PF00270">
    <property type="entry name" value="DEAD"/>
    <property type="match status" value="1"/>
</dbReference>
<dbReference type="InterPro" id="IPR011545">
    <property type="entry name" value="DEAD/DEAH_box_helicase_dom"/>
</dbReference>
<evidence type="ECO:0000256" key="8">
    <source>
        <dbReference type="PROSITE-ProRule" id="PRU00552"/>
    </source>
</evidence>
<keyword evidence="3 9" id="KW-0378">Hydrolase</keyword>
<dbReference type="EMBL" id="JAAAUY010000915">
    <property type="protein sequence ID" value="KAF9325499.1"/>
    <property type="molecule type" value="Genomic_DNA"/>
</dbReference>
<dbReference type="EC" id="3.6.4.13" evidence="1"/>
<dbReference type="Gene3D" id="3.40.50.150">
    <property type="entry name" value="Vaccinia Virus protein VP39"/>
    <property type="match status" value="1"/>
</dbReference>
<dbReference type="CDD" id="cd18787">
    <property type="entry name" value="SF2_C_DEAD"/>
    <property type="match status" value="1"/>
</dbReference>
<dbReference type="SMART" id="SM00490">
    <property type="entry name" value="HELICc"/>
    <property type="match status" value="1"/>
</dbReference>
<feature type="domain" description="Helicase ATP-binding" evidence="10">
    <location>
        <begin position="313"/>
        <end position="479"/>
    </location>
</feature>
<comment type="caution">
    <text evidence="13">The sequence shown here is derived from an EMBL/GenBank/DDBJ whole genome shotgun (WGS) entry which is preliminary data.</text>
</comment>
<evidence type="ECO:0000313" key="14">
    <source>
        <dbReference type="Proteomes" id="UP000696485"/>
    </source>
</evidence>
<evidence type="ECO:0000256" key="1">
    <source>
        <dbReference type="ARBA" id="ARBA00012552"/>
    </source>
</evidence>
<name>A0A9P5SF94_9FUNG</name>
<feature type="domain" description="DEAD-box RNA helicase Q" evidence="12">
    <location>
        <begin position="280"/>
        <end position="308"/>
    </location>
</feature>
<dbReference type="GO" id="GO:0008168">
    <property type="term" value="F:methyltransferase activity"/>
    <property type="evidence" value="ECO:0007669"/>
    <property type="project" value="InterPro"/>
</dbReference>
<dbReference type="InterPro" id="IPR014014">
    <property type="entry name" value="RNA_helicase_DEAD_Q_motif"/>
</dbReference>
<keyword evidence="4 9" id="KW-0347">Helicase</keyword>
<dbReference type="PROSITE" id="PS51194">
    <property type="entry name" value="HELICASE_CTER"/>
    <property type="match status" value="1"/>
</dbReference>
<evidence type="ECO:0000259" key="10">
    <source>
        <dbReference type="PROSITE" id="PS51192"/>
    </source>
</evidence>
<sequence>MKLKELEGYLQDVAVFSDPKIKLEQYPTTPHLAARMLYTAHTTYDDIENKAVGDMGCGCGILSIAAAMLGSSYNVGFDIDPDAIAIAQENCEEFEIEMDFILTDLSATPAPTIVDGREVITDRGPYEMMKGKLDTILMNPPFGTKLKGIDMVFLKKGIDLANHAVYSLHKTSTRDHILKKAKEWGVECEVVAELRYNLDKSYKFHKKQSLDIAVDFLRFEKKPKAELGNLTTEQPEVIEDADDTPTAEERATDLLESSYSVVVKLADQQADANSPLYSAKSFEDLGLHEDLLKGLYNMKFAKPSKIQERALPLLLQNPPRNMIAQSQSGTGKTAAFALTILSRINYDLKAPQALVMSPSRELARQTMEVIQEMGKFTNVATAQAIKDESLPPKVNAHVIVGTPGTVSDLIKRRVIDAKNIRLYVLDEADNMLDMQGLGDQSRNLKRLLPRDCQIVLFSATWADRVRKFAEEIAPHANQITLKPEELSVDGIKQFYVDCRDSAKENKGRKYDILVGLYSLLTVSQSIIFVKRRDTADEIAQKMSEKHHAVVSLHGKLDSAQRDEVIDSFRAGKSKVLITTNVIARGIDIANVNMVVNYDLPTDQYGRPDPETYLHRIGRTGRFGRTGVSINFVHDNKSMAVMNDIEAHFHRKMTQLPDDLDEAEEVIKKAMKNGNGN</sequence>
<evidence type="ECO:0000256" key="7">
    <source>
        <dbReference type="ARBA" id="ARBA00047984"/>
    </source>
</evidence>
<dbReference type="InterPro" id="IPR001650">
    <property type="entry name" value="Helicase_C-like"/>
</dbReference>
<protein>
    <recommendedName>
        <fullName evidence="1">RNA helicase</fullName>
        <ecNumber evidence="1">3.6.4.13</ecNumber>
    </recommendedName>
</protein>
<dbReference type="InterPro" id="IPR000629">
    <property type="entry name" value="RNA-helicase_DEAD-box_CS"/>
</dbReference>
<keyword evidence="14" id="KW-1185">Reference proteome</keyword>
<dbReference type="PROSITE" id="PS00092">
    <property type="entry name" value="N6_MTASE"/>
    <property type="match status" value="1"/>
</dbReference>
<evidence type="ECO:0000256" key="6">
    <source>
        <dbReference type="ARBA" id="ARBA00022884"/>
    </source>
</evidence>
<dbReference type="CDD" id="cd17963">
    <property type="entry name" value="DEADc_DDX19_DDX25"/>
    <property type="match status" value="1"/>
</dbReference>
<dbReference type="GO" id="GO:0005524">
    <property type="term" value="F:ATP binding"/>
    <property type="evidence" value="ECO:0007669"/>
    <property type="project" value="UniProtKB-KW"/>
</dbReference>
<gene>
    <name evidence="13" type="primary">DBP5_2</name>
    <name evidence="13" type="ORF">BG006_011029</name>
</gene>
<dbReference type="InterPro" id="IPR002052">
    <property type="entry name" value="DNA_methylase_N6_adenine_CS"/>
</dbReference>
<dbReference type="GO" id="GO:0016787">
    <property type="term" value="F:hydrolase activity"/>
    <property type="evidence" value="ECO:0007669"/>
    <property type="project" value="UniProtKB-KW"/>
</dbReference>
<dbReference type="SUPFAM" id="SSF53335">
    <property type="entry name" value="S-adenosyl-L-methionine-dependent methyltransferases"/>
    <property type="match status" value="1"/>
</dbReference>
<dbReference type="InterPro" id="IPR014001">
    <property type="entry name" value="Helicase_ATP-bd"/>
</dbReference>
<organism evidence="13 14">
    <name type="scientific">Podila minutissima</name>
    <dbReference type="NCBI Taxonomy" id="64525"/>
    <lineage>
        <taxon>Eukaryota</taxon>
        <taxon>Fungi</taxon>
        <taxon>Fungi incertae sedis</taxon>
        <taxon>Mucoromycota</taxon>
        <taxon>Mortierellomycotina</taxon>
        <taxon>Mortierellomycetes</taxon>
        <taxon>Mortierellales</taxon>
        <taxon>Mortierellaceae</taxon>
        <taxon>Podila</taxon>
    </lineage>
</organism>
<dbReference type="PROSITE" id="PS00039">
    <property type="entry name" value="DEAD_ATP_HELICASE"/>
    <property type="match status" value="1"/>
</dbReference>
<dbReference type="Gene3D" id="3.40.50.300">
    <property type="entry name" value="P-loop containing nucleotide triphosphate hydrolases"/>
    <property type="match status" value="2"/>
</dbReference>
<dbReference type="GO" id="GO:0003724">
    <property type="term" value="F:RNA helicase activity"/>
    <property type="evidence" value="ECO:0007669"/>
    <property type="project" value="UniProtKB-EC"/>
</dbReference>
<evidence type="ECO:0000256" key="5">
    <source>
        <dbReference type="ARBA" id="ARBA00022840"/>
    </source>
</evidence>
<accession>A0A9P5SF94</accession>
<keyword evidence="6" id="KW-0694">RNA-binding</keyword>
<comment type="similarity">
    <text evidence="9">Belongs to the DEAD box helicase family.</text>
</comment>
<keyword evidence="2 9" id="KW-0547">Nucleotide-binding</keyword>
<dbReference type="Pfam" id="PF00271">
    <property type="entry name" value="Helicase_C"/>
    <property type="match status" value="1"/>
</dbReference>
<proteinExistence type="inferred from homology"/>
<evidence type="ECO:0000259" key="12">
    <source>
        <dbReference type="PROSITE" id="PS51195"/>
    </source>
</evidence>
<dbReference type="FunFam" id="3.40.50.300:FF:000849">
    <property type="entry name" value="ATP-dependent RNA helicase DBP5"/>
    <property type="match status" value="1"/>
</dbReference>
<evidence type="ECO:0000256" key="2">
    <source>
        <dbReference type="ARBA" id="ARBA00022741"/>
    </source>
</evidence>
<dbReference type="InterPro" id="IPR027417">
    <property type="entry name" value="P-loop_NTPase"/>
</dbReference>
<reference evidence="13" key="1">
    <citation type="journal article" date="2020" name="Fungal Divers.">
        <title>Resolving the Mortierellaceae phylogeny through synthesis of multi-gene phylogenetics and phylogenomics.</title>
        <authorList>
            <person name="Vandepol N."/>
            <person name="Liber J."/>
            <person name="Desiro A."/>
            <person name="Na H."/>
            <person name="Kennedy M."/>
            <person name="Barry K."/>
            <person name="Grigoriev I.V."/>
            <person name="Miller A.N."/>
            <person name="O'Donnell K."/>
            <person name="Stajich J.E."/>
            <person name="Bonito G."/>
        </authorList>
    </citation>
    <scope>NUCLEOTIDE SEQUENCE</scope>
    <source>
        <strain evidence="13">NVP1</strain>
    </source>
</reference>
<feature type="short sequence motif" description="Q motif" evidence="8">
    <location>
        <begin position="280"/>
        <end position="308"/>
    </location>
</feature>
<dbReference type="GO" id="GO:0032259">
    <property type="term" value="P:methylation"/>
    <property type="evidence" value="ECO:0007669"/>
    <property type="project" value="InterPro"/>
</dbReference>
<evidence type="ECO:0000313" key="13">
    <source>
        <dbReference type="EMBL" id="KAF9325499.1"/>
    </source>
</evidence>
<dbReference type="Pfam" id="PF06325">
    <property type="entry name" value="PrmA"/>
    <property type="match status" value="1"/>
</dbReference>
<dbReference type="SMART" id="SM00487">
    <property type="entry name" value="DEXDc"/>
    <property type="match status" value="1"/>
</dbReference>
<evidence type="ECO:0000256" key="4">
    <source>
        <dbReference type="ARBA" id="ARBA00022806"/>
    </source>
</evidence>
<evidence type="ECO:0000259" key="11">
    <source>
        <dbReference type="PROSITE" id="PS51194"/>
    </source>
</evidence>
<evidence type="ECO:0000256" key="3">
    <source>
        <dbReference type="ARBA" id="ARBA00022801"/>
    </source>
</evidence>
<dbReference type="PROSITE" id="PS51195">
    <property type="entry name" value="Q_MOTIF"/>
    <property type="match status" value="1"/>
</dbReference>
<dbReference type="InterPro" id="IPR029063">
    <property type="entry name" value="SAM-dependent_MTases_sf"/>
</dbReference>
<comment type="catalytic activity">
    <reaction evidence="7">
        <text>ATP + H2O = ADP + phosphate + H(+)</text>
        <dbReference type="Rhea" id="RHEA:13065"/>
        <dbReference type="ChEBI" id="CHEBI:15377"/>
        <dbReference type="ChEBI" id="CHEBI:15378"/>
        <dbReference type="ChEBI" id="CHEBI:30616"/>
        <dbReference type="ChEBI" id="CHEBI:43474"/>
        <dbReference type="ChEBI" id="CHEBI:456216"/>
        <dbReference type="EC" id="3.6.4.13"/>
    </reaction>
</comment>
<keyword evidence="5 9" id="KW-0067">ATP-binding</keyword>
<dbReference type="GO" id="GO:0003723">
    <property type="term" value="F:RNA binding"/>
    <property type="evidence" value="ECO:0007669"/>
    <property type="project" value="UniProtKB-KW"/>
</dbReference>
<dbReference type="AlphaFoldDB" id="A0A9P5SF94"/>
<dbReference type="SUPFAM" id="SSF52540">
    <property type="entry name" value="P-loop containing nucleoside triphosphate hydrolases"/>
    <property type="match status" value="1"/>
</dbReference>
<dbReference type="Proteomes" id="UP000696485">
    <property type="component" value="Unassembled WGS sequence"/>
</dbReference>
<dbReference type="PANTHER" id="PTHR47958">
    <property type="entry name" value="ATP-DEPENDENT RNA HELICASE DBP3"/>
    <property type="match status" value="1"/>
</dbReference>
<dbReference type="CDD" id="cd02440">
    <property type="entry name" value="AdoMet_MTases"/>
    <property type="match status" value="1"/>
</dbReference>
<evidence type="ECO:0000256" key="9">
    <source>
        <dbReference type="RuleBase" id="RU000492"/>
    </source>
</evidence>
<feature type="domain" description="Helicase C-terminal" evidence="11">
    <location>
        <begin position="490"/>
        <end position="663"/>
    </location>
</feature>
<dbReference type="PROSITE" id="PS51192">
    <property type="entry name" value="HELICASE_ATP_BIND_1"/>
    <property type="match status" value="1"/>
</dbReference>